<dbReference type="Proteomes" id="UP001596333">
    <property type="component" value="Unassembled WGS sequence"/>
</dbReference>
<dbReference type="AlphaFoldDB" id="A0ABD5UQH7"/>
<dbReference type="RefSeq" id="WP_379769389.1">
    <property type="nucleotide sequence ID" value="NZ_JBHSXI010000015.1"/>
</dbReference>
<evidence type="ECO:0008006" key="3">
    <source>
        <dbReference type="Google" id="ProtNLM"/>
    </source>
</evidence>
<comment type="caution">
    <text evidence="1">The sequence shown here is derived from an EMBL/GenBank/DDBJ whole genome shotgun (WGS) entry which is preliminary data.</text>
</comment>
<gene>
    <name evidence="1" type="ORF">ACFQEY_13375</name>
</gene>
<proteinExistence type="predicted"/>
<name>A0ABD5UQH7_9EURY</name>
<organism evidence="1 2">
    <name type="scientific">Halorubrum trueperi</name>
    <dbReference type="NCBI Taxonomy" id="2004704"/>
    <lineage>
        <taxon>Archaea</taxon>
        <taxon>Methanobacteriati</taxon>
        <taxon>Methanobacteriota</taxon>
        <taxon>Stenosarchaea group</taxon>
        <taxon>Halobacteria</taxon>
        <taxon>Halobacteriales</taxon>
        <taxon>Haloferacaceae</taxon>
        <taxon>Halorubrum</taxon>
    </lineage>
</organism>
<keyword evidence="2" id="KW-1185">Reference proteome</keyword>
<dbReference type="EMBL" id="JBHSXI010000015">
    <property type="protein sequence ID" value="MFC6889993.1"/>
    <property type="molecule type" value="Genomic_DNA"/>
</dbReference>
<reference evidence="1 2" key="1">
    <citation type="journal article" date="2019" name="Int. J. Syst. Evol. Microbiol.">
        <title>The Global Catalogue of Microorganisms (GCM) 10K type strain sequencing project: providing services to taxonomists for standard genome sequencing and annotation.</title>
        <authorList>
            <consortium name="The Broad Institute Genomics Platform"/>
            <consortium name="The Broad Institute Genome Sequencing Center for Infectious Disease"/>
            <person name="Wu L."/>
            <person name="Ma J."/>
        </authorList>
    </citation>
    <scope>NUCLEOTIDE SEQUENCE [LARGE SCALE GENOMIC DNA]</scope>
    <source>
        <strain evidence="1 2">Y73</strain>
    </source>
</reference>
<accession>A0ABD5UQH7</accession>
<sequence>MSDRLGDRVKLLSEEDTKYLRNKSPVDGIDRDRERRLLRDYIDIITEFATVFDYVDQGILNEAIVDSSESNAVLDSLEANLAIMYLILKEGTSDQIEVFEDAVLIAENIDTVFDESVDISISMMIDRTYHDVELGEVIDEFYSGDLFEFVELLLHQGFASLGEFGMREDIVSITLSKDFPGTAYDIVEYIDQRDNFNDEKDVIFNPVSQREVELQFEDRY</sequence>
<protein>
    <recommendedName>
        <fullName evidence="3">DUF2150 family protein</fullName>
    </recommendedName>
</protein>
<evidence type="ECO:0000313" key="2">
    <source>
        <dbReference type="Proteomes" id="UP001596333"/>
    </source>
</evidence>
<evidence type="ECO:0000313" key="1">
    <source>
        <dbReference type="EMBL" id="MFC6889993.1"/>
    </source>
</evidence>